<dbReference type="InterPro" id="IPR041354">
    <property type="entry name" value="4PPT_N"/>
</dbReference>
<feature type="compositionally biased region" description="Basic and acidic residues" evidence="3">
    <location>
        <begin position="240"/>
        <end position="254"/>
    </location>
</feature>
<dbReference type="Pfam" id="PF17837">
    <property type="entry name" value="4PPT_N"/>
    <property type="match status" value="1"/>
</dbReference>
<dbReference type="AlphaFoldDB" id="A3KI31"/>
<dbReference type="GO" id="GO:0009366">
    <property type="term" value="C:enterobactin synthetase complex"/>
    <property type="evidence" value="ECO:0007669"/>
    <property type="project" value="InterPro"/>
</dbReference>
<sequence length="337" mass="35343">MPARRRLEFLAGRRAARRALRAVGLDCGEIPRSGRLPVFPPGRAASISHSAGVAVAVARPPGAAVPLGCDLELRPLPRAAARLVLRADEEELLGQEEQEGLSRFPARPAGTAWSVTALFSAKEAAWKALAVPGGERLTVPGGGRPAVMEGGGLVVPVGGRQAGPVNIRQVGSVNGHQAGRVDGQQAEPTDEHQAGPTDEHQTGPLNGHQTGPVDGRRAGPLNGRQAGPVDEQKAGPVDELQARPPHERQARPGCEHPAAAPHNGRRRQGPRGRHRTVPEGQPPPWSAGSLRDLRVCPSGDALLVRLRADPAHAVRVRVVRVGAGVFSYVLGRAGTHD</sequence>
<evidence type="ECO:0000313" key="7">
    <source>
        <dbReference type="Proteomes" id="UP000061018"/>
    </source>
</evidence>
<feature type="compositionally biased region" description="Basic residues" evidence="3">
    <location>
        <begin position="263"/>
        <end position="275"/>
    </location>
</feature>
<reference evidence="7" key="2">
    <citation type="journal article" date="2015" name="J. Biotechnol.">
        <title>Complete genome sequence of Streptomyces ambofaciens ATCC 23877, the spiramycin producer.</title>
        <authorList>
            <person name="Thibessard A."/>
            <person name="Haas D."/>
            <person name="Gerbaud C."/>
            <person name="Aigle B."/>
            <person name="Lautru S."/>
            <person name="Pernodet J.L."/>
            <person name="Leblond P."/>
        </authorList>
    </citation>
    <scope>NUCLEOTIDE SEQUENCE [LARGE SCALE GENOMIC DNA]</scope>
    <source>
        <strain evidence="7">ATCC 23877 / 3486 / DSM 40053 / JCM 4204 / NBRC 12836 / NRRL B-2516</strain>
    </source>
</reference>
<dbReference type="PRINTS" id="PR01399">
    <property type="entry name" value="ENTSNTHTASED"/>
</dbReference>
<accession>A3KI31</accession>
<dbReference type="EMBL" id="CP012382">
    <property type="protein sequence ID" value="AKZ53473.1"/>
    <property type="molecule type" value="Genomic_DNA"/>
</dbReference>
<feature type="binding site" evidence="1">
    <location>
        <position position="127"/>
    </location>
    <ligand>
        <name>CoA</name>
        <dbReference type="ChEBI" id="CHEBI:57287"/>
    </ligand>
</feature>
<proteinExistence type="predicted"/>
<keyword evidence="2" id="KW-0460">Magnesium</keyword>
<feature type="binding site" evidence="1">
    <location>
        <position position="13"/>
    </location>
    <ligand>
        <name>CoA</name>
        <dbReference type="ChEBI" id="CHEBI:57287"/>
    </ligand>
</feature>
<dbReference type="STRING" id="1889.SAM40697_0361"/>
<dbReference type="GO" id="GO:0009239">
    <property type="term" value="P:enterobactin biosynthetic process"/>
    <property type="evidence" value="ECO:0007669"/>
    <property type="project" value="InterPro"/>
</dbReference>
<dbReference type="KEGG" id="samb:SAM23877_0424"/>
<feature type="binding site" evidence="1">
    <location>
        <begin position="48"/>
        <end position="49"/>
    </location>
    <ligand>
        <name>CoA</name>
        <dbReference type="ChEBI" id="CHEBI:57287"/>
    </ligand>
</feature>
<keyword evidence="5" id="KW-0808">Transferase</keyword>
<organism evidence="6">
    <name type="scientific">Streptomyces ambofaciens (strain ATCC 23877 / 3486 / DSM 40053 / JCM 4204 / NBRC 12836 / NRRL B-2516)</name>
    <dbReference type="NCBI Taxonomy" id="278992"/>
    <lineage>
        <taxon>Bacteria</taxon>
        <taxon>Bacillati</taxon>
        <taxon>Actinomycetota</taxon>
        <taxon>Actinomycetes</taxon>
        <taxon>Kitasatosporales</taxon>
        <taxon>Streptomycetaceae</taxon>
        <taxon>Streptomyces</taxon>
    </lineage>
</organism>
<dbReference type="GO" id="GO:0005886">
    <property type="term" value="C:plasma membrane"/>
    <property type="evidence" value="ECO:0007669"/>
    <property type="project" value="TreeGrafter"/>
</dbReference>
<comment type="cofactor">
    <cofactor evidence="2">
        <name>Mg(2+)</name>
        <dbReference type="ChEBI" id="CHEBI:18420"/>
    </cofactor>
</comment>
<feature type="binding site" evidence="1">
    <location>
        <position position="5"/>
    </location>
    <ligand>
        <name>CoA</name>
        <dbReference type="ChEBI" id="CHEBI:57287"/>
    </ligand>
</feature>
<protein>
    <submittedName>
        <fullName evidence="5">Phosphopantetheinyl transferase</fullName>
    </submittedName>
    <submittedName>
        <fullName evidence="6">Putative enterobactin synthetase, component D</fullName>
    </submittedName>
</protein>
<name>A3KI31_STRA7</name>
<dbReference type="InterPro" id="IPR037143">
    <property type="entry name" value="4-PPantetheinyl_Trfase_dom_sf"/>
</dbReference>
<evidence type="ECO:0000313" key="5">
    <source>
        <dbReference type="EMBL" id="AKZ53473.1"/>
    </source>
</evidence>
<feature type="compositionally biased region" description="Basic and acidic residues" evidence="3">
    <location>
        <begin position="189"/>
        <end position="201"/>
    </location>
</feature>
<evidence type="ECO:0000256" key="1">
    <source>
        <dbReference type="PIRSR" id="PIRSR603542-1"/>
    </source>
</evidence>
<evidence type="ECO:0000313" key="6">
    <source>
        <dbReference type="EMBL" id="CAJ89359.1"/>
    </source>
</evidence>
<evidence type="ECO:0000259" key="4">
    <source>
        <dbReference type="Pfam" id="PF17837"/>
    </source>
</evidence>
<feature type="binding site" evidence="1">
    <location>
        <position position="70"/>
    </location>
    <ligand>
        <name>CoA</name>
        <dbReference type="ChEBI" id="CHEBI:57287"/>
    </ligand>
</feature>
<dbReference type="PANTHER" id="PTHR38096:SF1">
    <property type="entry name" value="ENTEROBACTIN SYNTHASE COMPONENT D"/>
    <property type="match status" value="1"/>
</dbReference>
<feature type="binding site" evidence="2">
    <location>
        <position position="72"/>
    </location>
    <ligand>
        <name>Mg(2+)</name>
        <dbReference type="ChEBI" id="CHEBI:18420"/>
    </ligand>
</feature>
<keyword evidence="2" id="KW-0479">Metal-binding</keyword>
<dbReference type="GO" id="GO:0000287">
    <property type="term" value="F:magnesium ion binding"/>
    <property type="evidence" value="ECO:0007669"/>
    <property type="project" value="InterPro"/>
</dbReference>
<gene>
    <name evidence="5" type="ORF">SAM23877_0424</name>
    <name evidence="6" type="ORF">SAML0372</name>
</gene>
<dbReference type="Proteomes" id="UP000061018">
    <property type="component" value="Chromosome"/>
</dbReference>
<evidence type="ECO:0000256" key="3">
    <source>
        <dbReference type="SAM" id="MobiDB-lite"/>
    </source>
</evidence>
<feature type="region of interest" description="Disordered" evidence="3">
    <location>
        <begin position="177"/>
        <end position="291"/>
    </location>
</feature>
<evidence type="ECO:0000256" key="2">
    <source>
        <dbReference type="PIRSR" id="PIRSR603542-2"/>
    </source>
</evidence>
<feature type="binding site" evidence="1">
    <location>
        <position position="123"/>
    </location>
    <ligand>
        <name>CoA</name>
        <dbReference type="ChEBI" id="CHEBI:57287"/>
    </ligand>
</feature>
<reference evidence="6" key="1">
    <citation type="journal article" date="2006" name="Mol. Biol. Evol.">
        <title>Evolution of the terminal regions of the Streptomyces linear chromosome.</title>
        <authorList>
            <person name="Choulet F."/>
            <person name="Aigle B."/>
            <person name="Gallois A."/>
            <person name="Mangenot S."/>
            <person name="Gerbaud C."/>
            <person name="Truong C."/>
            <person name="Francou F.X."/>
            <person name="Fourrier C."/>
            <person name="Guerineau M."/>
            <person name="Decaris B."/>
            <person name="Barbe V."/>
            <person name="Pernodet J.L."/>
            <person name="Leblond P."/>
        </authorList>
    </citation>
    <scope>NUCLEOTIDE SEQUENCE</scope>
    <source>
        <strain evidence="6">ATCC 23877</strain>
    </source>
</reference>
<dbReference type="EMBL" id="AM238663">
    <property type="protein sequence ID" value="CAJ89359.1"/>
    <property type="molecule type" value="Genomic_DNA"/>
</dbReference>
<feature type="domain" description="4'-phosphopantetheinyl transferase N-terminal" evidence="4">
    <location>
        <begin position="3"/>
        <end position="58"/>
    </location>
</feature>
<dbReference type="InterPro" id="IPR003542">
    <property type="entry name" value="Enbac_synth_compD-like"/>
</dbReference>
<reference evidence="5" key="3">
    <citation type="submission" date="2015-07" db="EMBL/GenBank/DDBJ databases">
        <title>Complete genome sequence of Streptomyces ambofaciens ATCC 23877, the spiramycin producer.</title>
        <authorList>
            <person name="Thibessard A."/>
            <person name="Haas D."/>
            <person name="Gerbaud C."/>
            <person name="Aigle B."/>
            <person name="Lautru S."/>
            <person name="Pernodet J.-L."/>
            <person name="Leblond P."/>
        </authorList>
    </citation>
    <scope>NUCLEOTIDE SEQUENCE [LARGE SCALE GENOMIC DNA]</scope>
    <source>
        <strain evidence="5">ATCC 23877</strain>
    </source>
</reference>
<dbReference type="SUPFAM" id="SSF56214">
    <property type="entry name" value="4'-phosphopantetheinyl transferase"/>
    <property type="match status" value="1"/>
</dbReference>
<feature type="binding site" evidence="2">
    <location>
        <position position="70"/>
    </location>
    <ligand>
        <name>Mg(2+)</name>
        <dbReference type="ChEBI" id="CHEBI:18420"/>
    </ligand>
</feature>
<dbReference type="GO" id="GO:0008897">
    <property type="term" value="F:holo-[acyl-carrier-protein] synthase activity"/>
    <property type="evidence" value="ECO:0007669"/>
    <property type="project" value="InterPro"/>
</dbReference>
<dbReference type="PANTHER" id="PTHR38096">
    <property type="entry name" value="ENTEROBACTIN SYNTHASE COMPONENT D"/>
    <property type="match status" value="1"/>
</dbReference>